<comment type="catalytic activity">
    <reaction evidence="11">
        <text>L-aspartate + L-glutamine + ATP + H2O = L-asparagine + L-glutamate + AMP + diphosphate + H(+)</text>
        <dbReference type="Rhea" id="RHEA:12228"/>
        <dbReference type="ChEBI" id="CHEBI:15377"/>
        <dbReference type="ChEBI" id="CHEBI:15378"/>
        <dbReference type="ChEBI" id="CHEBI:29985"/>
        <dbReference type="ChEBI" id="CHEBI:29991"/>
        <dbReference type="ChEBI" id="CHEBI:30616"/>
        <dbReference type="ChEBI" id="CHEBI:33019"/>
        <dbReference type="ChEBI" id="CHEBI:58048"/>
        <dbReference type="ChEBI" id="CHEBI:58359"/>
        <dbReference type="ChEBI" id="CHEBI:456215"/>
        <dbReference type="EC" id="6.3.5.4"/>
    </reaction>
</comment>
<evidence type="ECO:0000256" key="8">
    <source>
        <dbReference type="ARBA" id="ARBA00022888"/>
    </source>
</evidence>
<dbReference type="Gene3D" id="3.40.50.620">
    <property type="entry name" value="HUPs"/>
    <property type="match status" value="1"/>
</dbReference>
<sequence>MCGIFAIFGNECNDPQCQNGNIMNGHGDALSSIARGKAKEPLREMAYRCSSKQRHRGPDKTGVVHFKDENIIMVHERLRIIGVAHGDQPLQSDDENITIVANGEIYNFLQISDELSMFYNKPYEARSDCDVIIGLYEKYGDDLVHHMTGMYAFALYDRKNKKIVAARCPFGILSMYIGEDMNGNIWIASEMKCLVEICPYVQNFPIGSVFSHQLGTPNKWRFTKYFKEDWMTKVPSLQVNLKEFRNKLESAVRSHLQCEVPFGALLSGGIDSSLISSIATKIMREKDPNYKLQTFSVGLAGAPDFKYSQMVANYIDSEHHEIHFTVEEGLDCIRDIIYHLETYDVTTIRASIPMFIMMRYIKSHGLKMVLSGEGADEILGGYLYFHSAPNAEEFHYETVSRVLNLWSSDCLRANKSALAWGVELRVPFLDTNFVNYAMSVSPNDRMISDGTKNIEKYILRRAFEGNYLPDEVLWRQKEQFSDGVGYNWIDTIRSHAGSHITDEEFETAKELYPYNTPLSKEGFYFRQVFERIFPNQSCVKTVKQWIPRKDWGCPSDPSGRAQKVHVASKKIIEK</sequence>
<evidence type="ECO:0000256" key="4">
    <source>
        <dbReference type="ARBA" id="ARBA00022598"/>
    </source>
</evidence>
<keyword evidence="9" id="KW-0315">Glutamine amidotransferase</keyword>
<feature type="binding site" evidence="13">
    <location>
        <position position="297"/>
    </location>
    <ligand>
        <name>ATP</name>
        <dbReference type="ChEBI" id="CHEBI:30616"/>
    </ligand>
</feature>
<feature type="site" description="Important for beta-aspartyl-AMP intermediate formation" evidence="14">
    <location>
        <position position="373"/>
    </location>
</feature>
<evidence type="ECO:0000256" key="1">
    <source>
        <dbReference type="ARBA" id="ARBA00005187"/>
    </source>
</evidence>
<dbReference type="InterPro" id="IPR017932">
    <property type="entry name" value="GATase_2_dom"/>
</dbReference>
<keyword evidence="4" id="KW-0436">Ligase</keyword>
<evidence type="ECO:0000256" key="12">
    <source>
        <dbReference type="PIRNR" id="PIRNR001589"/>
    </source>
</evidence>
<evidence type="ECO:0000256" key="7">
    <source>
        <dbReference type="ARBA" id="ARBA00022840"/>
    </source>
</evidence>
<gene>
    <name evidence="16" type="ORF">CHIRRI_LOCUS8639</name>
</gene>
<feature type="binding site" evidence="13">
    <location>
        <begin position="371"/>
        <end position="372"/>
    </location>
    <ligand>
        <name>ATP</name>
        <dbReference type="ChEBI" id="CHEBI:30616"/>
    </ligand>
</feature>
<keyword evidence="17" id="KW-1185">Reference proteome</keyword>
<dbReference type="EC" id="6.3.5.4" evidence="2"/>
<evidence type="ECO:0000256" key="3">
    <source>
        <dbReference type="ARBA" id="ARBA00021389"/>
    </source>
</evidence>
<dbReference type="InterPro" id="IPR014729">
    <property type="entry name" value="Rossmann-like_a/b/a_fold"/>
</dbReference>
<evidence type="ECO:0000256" key="9">
    <source>
        <dbReference type="ARBA" id="ARBA00022962"/>
    </source>
</evidence>
<dbReference type="FunFam" id="3.40.50.620:FF:000031">
    <property type="entry name" value="Asparagine synthase B"/>
    <property type="match status" value="1"/>
</dbReference>
<reference evidence="16" key="2">
    <citation type="submission" date="2022-10" db="EMBL/GenBank/DDBJ databases">
        <authorList>
            <consortium name="ENA_rothamsted_submissions"/>
            <consortium name="culmorum"/>
            <person name="King R."/>
        </authorList>
    </citation>
    <scope>NUCLEOTIDE SEQUENCE</scope>
</reference>
<dbReference type="PIRSF" id="PIRSF001589">
    <property type="entry name" value="Asn_synthetase_glu-h"/>
    <property type="match status" value="1"/>
</dbReference>
<dbReference type="InterPro" id="IPR001962">
    <property type="entry name" value="Asn_synthase"/>
</dbReference>
<keyword evidence="7 12" id="KW-0067">ATP-binding</keyword>
<dbReference type="CDD" id="cd01991">
    <property type="entry name" value="Asn_synthase_B_C"/>
    <property type="match status" value="1"/>
</dbReference>
<dbReference type="NCBIfam" id="NF006949">
    <property type="entry name" value="PRK09431.1"/>
    <property type="match status" value="1"/>
</dbReference>
<proteinExistence type="predicted"/>
<evidence type="ECO:0000313" key="17">
    <source>
        <dbReference type="Proteomes" id="UP001153620"/>
    </source>
</evidence>
<dbReference type="Pfam" id="PF00733">
    <property type="entry name" value="Asn_synthase"/>
    <property type="match status" value="1"/>
</dbReference>
<dbReference type="AlphaFoldDB" id="A0A9N9RVL2"/>
<protein>
    <recommendedName>
        <fullName evidence="3">Asparagine synthetase [glutamine-hydrolyzing]</fullName>
        <ecNumber evidence="2">6.3.5.4</ecNumber>
    </recommendedName>
    <alternativeName>
        <fullName evidence="10">Glutamine-dependent asparagine synthetase</fullName>
    </alternativeName>
</protein>
<evidence type="ECO:0000256" key="14">
    <source>
        <dbReference type="PIRSR" id="PIRSR001589-3"/>
    </source>
</evidence>
<dbReference type="Gene3D" id="3.60.20.10">
    <property type="entry name" value="Glutamine Phosphoribosylpyrophosphate, subunit 1, domain 1"/>
    <property type="match status" value="1"/>
</dbReference>
<dbReference type="GO" id="GO:0005524">
    <property type="term" value="F:ATP binding"/>
    <property type="evidence" value="ECO:0007669"/>
    <property type="project" value="UniProtKB-KW"/>
</dbReference>
<name>A0A9N9RVL2_9DIPT</name>
<dbReference type="SUPFAM" id="SSF56235">
    <property type="entry name" value="N-terminal nucleophile aminohydrolases (Ntn hydrolases)"/>
    <property type="match status" value="1"/>
</dbReference>
<dbReference type="CDD" id="cd00712">
    <property type="entry name" value="AsnB"/>
    <property type="match status" value="1"/>
</dbReference>
<dbReference type="Pfam" id="PF13537">
    <property type="entry name" value="GATase_7"/>
    <property type="match status" value="1"/>
</dbReference>
<evidence type="ECO:0000256" key="2">
    <source>
        <dbReference type="ARBA" id="ARBA00012737"/>
    </source>
</evidence>
<dbReference type="GO" id="GO:0005829">
    <property type="term" value="C:cytosol"/>
    <property type="evidence" value="ECO:0007669"/>
    <property type="project" value="TreeGrafter"/>
</dbReference>
<evidence type="ECO:0000256" key="6">
    <source>
        <dbReference type="ARBA" id="ARBA00022741"/>
    </source>
</evidence>
<dbReference type="InterPro" id="IPR029055">
    <property type="entry name" value="Ntn_hydrolases_N"/>
</dbReference>
<comment type="pathway">
    <text evidence="1">Amino-acid biosynthesis; L-asparagine biosynthesis; L-asparagine from L-aspartate (L-Gln route): step 1/1.</text>
</comment>
<dbReference type="InterPro" id="IPR006426">
    <property type="entry name" value="Asn_synth_AEB"/>
</dbReference>
<dbReference type="SUPFAM" id="SSF52402">
    <property type="entry name" value="Adenine nucleotide alpha hydrolases-like"/>
    <property type="match status" value="1"/>
</dbReference>
<keyword evidence="6 12" id="KW-0547">Nucleotide-binding</keyword>
<dbReference type="OrthoDB" id="409189at2759"/>
<organism evidence="16 17">
    <name type="scientific">Chironomus riparius</name>
    <dbReference type="NCBI Taxonomy" id="315576"/>
    <lineage>
        <taxon>Eukaryota</taxon>
        <taxon>Metazoa</taxon>
        <taxon>Ecdysozoa</taxon>
        <taxon>Arthropoda</taxon>
        <taxon>Hexapoda</taxon>
        <taxon>Insecta</taxon>
        <taxon>Pterygota</taxon>
        <taxon>Neoptera</taxon>
        <taxon>Endopterygota</taxon>
        <taxon>Diptera</taxon>
        <taxon>Nematocera</taxon>
        <taxon>Chironomoidea</taxon>
        <taxon>Chironomidae</taxon>
        <taxon>Chironominae</taxon>
        <taxon>Chironomus</taxon>
    </lineage>
</organism>
<keyword evidence="5" id="KW-0028">Amino-acid biosynthesis</keyword>
<feature type="binding site" evidence="13">
    <location>
        <position position="128"/>
    </location>
    <ligand>
        <name>L-glutamine</name>
        <dbReference type="ChEBI" id="CHEBI:58359"/>
    </ligand>
</feature>
<dbReference type="PANTHER" id="PTHR11772:SF2">
    <property type="entry name" value="ASPARAGINE SYNTHETASE [GLUTAMINE-HYDROLYZING]"/>
    <property type="match status" value="1"/>
</dbReference>
<evidence type="ECO:0000256" key="10">
    <source>
        <dbReference type="ARBA" id="ARBA00030234"/>
    </source>
</evidence>
<evidence type="ECO:0000256" key="5">
    <source>
        <dbReference type="ARBA" id="ARBA00022605"/>
    </source>
</evidence>
<evidence type="ECO:0000256" key="13">
    <source>
        <dbReference type="PIRSR" id="PIRSR001589-2"/>
    </source>
</evidence>
<feature type="binding site" evidence="13">
    <location>
        <position position="265"/>
    </location>
    <ligand>
        <name>ATP</name>
        <dbReference type="ChEBI" id="CHEBI:30616"/>
    </ligand>
</feature>
<dbReference type="InterPro" id="IPR050795">
    <property type="entry name" value="Asn_Synthetase"/>
</dbReference>
<reference evidence="16" key="1">
    <citation type="submission" date="2022-01" db="EMBL/GenBank/DDBJ databases">
        <authorList>
            <person name="King R."/>
        </authorList>
    </citation>
    <scope>NUCLEOTIDE SEQUENCE</scope>
</reference>
<feature type="domain" description="Glutamine amidotransferase type-2" evidence="15">
    <location>
        <begin position="2"/>
        <end position="215"/>
    </location>
</feature>
<evidence type="ECO:0000256" key="11">
    <source>
        <dbReference type="ARBA" id="ARBA00048741"/>
    </source>
</evidence>
<dbReference type="GO" id="GO:0006529">
    <property type="term" value="P:asparagine biosynthetic process"/>
    <property type="evidence" value="ECO:0007669"/>
    <property type="project" value="UniProtKB-KW"/>
</dbReference>
<dbReference type="GO" id="GO:0004066">
    <property type="term" value="F:asparagine synthase (glutamine-hydrolyzing) activity"/>
    <property type="evidence" value="ECO:0007669"/>
    <property type="project" value="UniProtKB-EC"/>
</dbReference>
<dbReference type="Proteomes" id="UP001153620">
    <property type="component" value="Chromosome 2"/>
</dbReference>
<evidence type="ECO:0000259" key="15">
    <source>
        <dbReference type="PROSITE" id="PS51278"/>
    </source>
</evidence>
<dbReference type="InterPro" id="IPR033738">
    <property type="entry name" value="AsnB_N"/>
</dbReference>
<dbReference type="NCBIfam" id="TIGR01536">
    <property type="entry name" value="asn_synth_AEB"/>
    <property type="match status" value="1"/>
</dbReference>
<dbReference type="PROSITE" id="PS51278">
    <property type="entry name" value="GATASE_TYPE_2"/>
    <property type="match status" value="1"/>
</dbReference>
<dbReference type="PANTHER" id="PTHR11772">
    <property type="entry name" value="ASPARAGINE SYNTHETASE"/>
    <property type="match status" value="1"/>
</dbReference>
<dbReference type="EMBL" id="OU895878">
    <property type="protein sequence ID" value="CAG9805771.1"/>
    <property type="molecule type" value="Genomic_DNA"/>
</dbReference>
<keyword evidence="8" id="KW-0061">Asparagine biosynthesis</keyword>
<evidence type="ECO:0000313" key="16">
    <source>
        <dbReference type="EMBL" id="CAG9805771.1"/>
    </source>
</evidence>
<accession>A0A9N9RVL2</accession>